<organism evidence="1 2">
    <name type="scientific">Colocasia esculenta</name>
    <name type="common">Wild taro</name>
    <name type="synonym">Arum esculentum</name>
    <dbReference type="NCBI Taxonomy" id="4460"/>
    <lineage>
        <taxon>Eukaryota</taxon>
        <taxon>Viridiplantae</taxon>
        <taxon>Streptophyta</taxon>
        <taxon>Embryophyta</taxon>
        <taxon>Tracheophyta</taxon>
        <taxon>Spermatophyta</taxon>
        <taxon>Magnoliopsida</taxon>
        <taxon>Liliopsida</taxon>
        <taxon>Araceae</taxon>
        <taxon>Aroideae</taxon>
        <taxon>Colocasieae</taxon>
        <taxon>Colocasia</taxon>
    </lineage>
</organism>
<name>A0A843TKB0_COLES</name>
<evidence type="ECO:0000313" key="1">
    <source>
        <dbReference type="EMBL" id="MQL69039.1"/>
    </source>
</evidence>
<accession>A0A843TKB0</accession>
<dbReference type="Proteomes" id="UP000652761">
    <property type="component" value="Unassembled WGS sequence"/>
</dbReference>
<proteinExistence type="predicted"/>
<evidence type="ECO:0000313" key="2">
    <source>
        <dbReference type="Proteomes" id="UP000652761"/>
    </source>
</evidence>
<protein>
    <submittedName>
        <fullName evidence="1">Uncharacterized protein</fullName>
    </submittedName>
</protein>
<comment type="caution">
    <text evidence="1">The sequence shown here is derived from an EMBL/GenBank/DDBJ whole genome shotgun (WGS) entry which is preliminary data.</text>
</comment>
<sequence length="73" mass="8442">MENVQGTENMEELKDDRDLDDDCFLEEYSVATTREKRRKGVVRSEAQKVVGVIVPEGRLEGVRDRDKEEDRAT</sequence>
<dbReference type="AlphaFoldDB" id="A0A843TKB0"/>
<gene>
    <name evidence="1" type="ORF">Taro_001284</name>
</gene>
<reference evidence="1" key="1">
    <citation type="submission" date="2017-07" db="EMBL/GenBank/DDBJ databases">
        <title>Taro Niue Genome Assembly and Annotation.</title>
        <authorList>
            <person name="Atibalentja N."/>
            <person name="Keating K."/>
            <person name="Fields C.J."/>
        </authorList>
    </citation>
    <scope>NUCLEOTIDE SEQUENCE</scope>
    <source>
        <strain evidence="1">Niue_2</strain>
        <tissue evidence="1">Leaf</tissue>
    </source>
</reference>
<keyword evidence="2" id="KW-1185">Reference proteome</keyword>
<dbReference type="EMBL" id="NMUH01000027">
    <property type="protein sequence ID" value="MQL69039.1"/>
    <property type="molecule type" value="Genomic_DNA"/>
</dbReference>